<gene>
    <name evidence="2" type="ORF">LYNGBM3L_09140</name>
</gene>
<dbReference type="OrthoDB" id="423147at2"/>
<dbReference type="eggNOG" id="COG4249">
    <property type="taxonomic scope" value="Bacteria"/>
</dbReference>
<dbReference type="EMBL" id="GL890825">
    <property type="protein sequence ID" value="EGJ34967.1"/>
    <property type="molecule type" value="Genomic_DNA"/>
</dbReference>
<dbReference type="Pfam" id="PF10989">
    <property type="entry name" value="DUF2808"/>
    <property type="match status" value="1"/>
</dbReference>
<keyword evidence="1" id="KW-0812">Transmembrane</keyword>
<evidence type="ECO:0000256" key="1">
    <source>
        <dbReference type="SAM" id="Phobius"/>
    </source>
</evidence>
<dbReference type="HOGENOM" id="CLU_112932_1_0_3"/>
<feature type="transmembrane region" description="Helical" evidence="1">
    <location>
        <begin position="32"/>
        <end position="52"/>
    </location>
</feature>
<protein>
    <recommendedName>
        <fullName evidence="4">DUF2808 domain-containing protein</fullName>
    </recommendedName>
</protein>
<organism evidence="2 3">
    <name type="scientific">Moorena producens 3L</name>
    <dbReference type="NCBI Taxonomy" id="489825"/>
    <lineage>
        <taxon>Bacteria</taxon>
        <taxon>Bacillati</taxon>
        <taxon>Cyanobacteriota</taxon>
        <taxon>Cyanophyceae</taxon>
        <taxon>Coleofasciculales</taxon>
        <taxon>Coleofasciculaceae</taxon>
        <taxon>Moorena</taxon>
    </lineage>
</organism>
<keyword evidence="3" id="KW-1185">Reference proteome</keyword>
<evidence type="ECO:0000313" key="2">
    <source>
        <dbReference type="EMBL" id="EGJ34967.1"/>
    </source>
</evidence>
<keyword evidence="1" id="KW-1133">Transmembrane helix</keyword>
<dbReference type="Proteomes" id="UP000003959">
    <property type="component" value="Unassembled WGS sequence"/>
</dbReference>
<proteinExistence type="predicted"/>
<dbReference type="InterPro" id="IPR021256">
    <property type="entry name" value="DUF2808"/>
</dbReference>
<keyword evidence="1" id="KW-0472">Membrane</keyword>
<evidence type="ECO:0008006" key="4">
    <source>
        <dbReference type="Google" id="ProtNLM"/>
    </source>
</evidence>
<dbReference type="AlphaFoldDB" id="F4XK08"/>
<name>F4XK08_9CYAN</name>
<accession>F4XK08</accession>
<dbReference type="RefSeq" id="WP_008179204.1">
    <property type="nucleotide sequence ID" value="NZ_GL890825.1"/>
</dbReference>
<sequence length="221" mass="24318">MLDGEIKEKTASYTTASPLIPALKRLSFRAPLLFSVNLLKITIALVLSLVILDTPSTQAVQLADGRVSFEKSPRLLDAVTTFNQADVRGGTYYFTVDLPGDIGEPLQRLTINQRQGGYKIRFYPEKSSAFEGTYQDRGQPLSLGRVTKDDSTKTISVTFDPPVNPGKTITVGLRPVRNPRWGGVYLFGVTAFPPGDRPYGLYLGVGRLQFYSPAGDRLNSR</sequence>
<reference evidence="3" key="1">
    <citation type="journal article" date="2011" name="Proc. Natl. Acad. Sci. U.S.A.">
        <title>Genomic insights into the physiology and ecology of the marine filamentous cyanobacterium Lyngbya majuscula.</title>
        <authorList>
            <person name="Jones A.C."/>
            <person name="Monroe E.A."/>
            <person name="Podell S."/>
            <person name="Hess W.R."/>
            <person name="Klages S."/>
            <person name="Esquenazi E."/>
            <person name="Niessen S."/>
            <person name="Hoover H."/>
            <person name="Rothmann M."/>
            <person name="Lasken R.S."/>
            <person name="Yates J.R.III."/>
            <person name="Reinhardt R."/>
            <person name="Kube M."/>
            <person name="Burkart M.D."/>
            <person name="Allen E.E."/>
            <person name="Dorrestein P.C."/>
            <person name="Gerwick W.H."/>
            <person name="Gerwick L."/>
        </authorList>
    </citation>
    <scope>NUCLEOTIDE SEQUENCE [LARGE SCALE GENOMIC DNA]</scope>
    <source>
        <strain evidence="3">3L</strain>
    </source>
</reference>
<evidence type="ECO:0000313" key="3">
    <source>
        <dbReference type="Proteomes" id="UP000003959"/>
    </source>
</evidence>